<dbReference type="Gene3D" id="3.40.50.300">
    <property type="entry name" value="P-loop containing nucleotide triphosphate hydrolases"/>
    <property type="match status" value="1"/>
</dbReference>
<keyword evidence="5" id="KW-0239">DNA-directed DNA polymerase</keyword>
<proteinExistence type="inferred from homology"/>
<dbReference type="GO" id="GO:0003887">
    <property type="term" value="F:DNA-directed DNA polymerase activity"/>
    <property type="evidence" value="ECO:0007669"/>
    <property type="project" value="UniProtKB-KW"/>
</dbReference>
<organism evidence="9">
    <name type="scientific">freshwater metagenome</name>
    <dbReference type="NCBI Taxonomy" id="449393"/>
    <lineage>
        <taxon>unclassified sequences</taxon>
        <taxon>metagenomes</taxon>
        <taxon>ecological metagenomes</taxon>
    </lineage>
</organism>
<dbReference type="EC" id="2.7.7.7" evidence="1"/>
<dbReference type="NCBIfam" id="TIGR01128">
    <property type="entry name" value="holA"/>
    <property type="match status" value="1"/>
</dbReference>
<dbReference type="GO" id="GO:0009360">
    <property type="term" value="C:DNA polymerase III complex"/>
    <property type="evidence" value="ECO:0007669"/>
    <property type="project" value="TreeGrafter"/>
</dbReference>
<protein>
    <recommendedName>
        <fullName evidence="1">DNA-directed DNA polymerase</fullName>
        <ecNumber evidence="1">2.7.7.7</ecNumber>
    </recommendedName>
</protein>
<dbReference type="PANTHER" id="PTHR34388:SF1">
    <property type="entry name" value="DNA POLYMERASE III SUBUNIT DELTA"/>
    <property type="match status" value="1"/>
</dbReference>
<dbReference type="GO" id="GO:0006261">
    <property type="term" value="P:DNA-templated DNA replication"/>
    <property type="evidence" value="ECO:0007669"/>
    <property type="project" value="TreeGrafter"/>
</dbReference>
<comment type="similarity">
    <text evidence="6">Belongs to the DNA polymerase HolA subunit family.</text>
</comment>
<keyword evidence="2" id="KW-0808">Transferase</keyword>
<evidence type="ECO:0000256" key="7">
    <source>
        <dbReference type="ARBA" id="ARBA00049244"/>
    </source>
</evidence>
<evidence type="ECO:0000256" key="4">
    <source>
        <dbReference type="ARBA" id="ARBA00022705"/>
    </source>
</evidence>
<evidence type="ECO:0000259" key="8">
    <source>
        <dbReference type="Pfam" id="PF21694"/>
    </source>
</evidence>
<dbReference type="SUPFAM" id="SSF48019">
    <property type="entry name" value="post-AAA+ oligomerization domain-like"/>
    <property type="match status" value="1"/>
</dbReference>
<reference evidence="9" key="1">
    <citation type="submission" date="2020-05" db="EMBL/GenBank/DDBJ databases">
        <authorList>
            <person name="Chiriac C."/>
            <person name="Salcher M."/>
            <person name="Ghai R."/>
            <person name="Kavagutti S V."/>
        </authorList>
    </citation>
    <scope>NUCLEOTIDE SEQUENCE</scope>
</reference>
<evidence type="ECO:0000313" key="9">
    <source>
        <dbReference type="EMBL" id="CAB4857265.1"/>
    </source>
</evidence>
<dbReference type="AlphaFoldDB" id="A0A6J7CJI3"/>
<keyword evidence="3" id="KW-0548">Nucleotidyltransferase</keyword>
<dbReference type="InterPro" id="IPR008921">
    <property type="entry name" value="DNA_pol3_clamp-load_cplx_C"/>
</dbReference>
<evidence type="ECO:0000256" key="6">
    <source>
        <dbReference type="ARBA" id="ARBA00034754"/>
    </source>
</evidence>
<dbReference type="Gene3D" id="1.10.8.60">
    <property type="match status" value="1"/>
</dbReference>
<dbReference type="GO" id="GO:0003677">
    <property type="term" value="F:DNA binding"/>
    <property type="evidence" value="ECO:0007669"/>
    <property type="project" value="InterPro"/>
</dbReference>
<evidence type="ECO:0000256" key="5">
    <source>
        <dbReference type="ARBA" id="ARBA00022932"/>
    </source>
</evidence>
<dbReference type="InterPro" id="IPR027417">
    <property type="entry name" value="P-loop_NTPase"/>
</dbReference>
<keyword evidence="4" id="KW-0235">DNA replication</keyword>
<dbReference type="InterPro" id="IPR005790">
    <property type="entry name" value="DNA_polIII_delta"/>
</dbReference>
<dbReference type="Pfam" id="PF21694">
    <property type="entry name" value="DNA_pol3_delta_C"/>
    <property type="match status" value="1"/>
</dbReference>
<accession>A0A6J7CJI3</accession>
<dbReference type="EMBL" id="CAFBLQ010000002">
    <property type="protein sequence ID" value="CAB4857265.1"/>
    <property type="molecule type" value="Genomic_DNA"/>
</dbReference>
<feature type="domain" description="DNA polymerase III delta subunit-like C-terminal" evidence="8">
    <location>
        <begin position="200"/>
        <end position="306"/>
    </location>
</feature>
<name>A0A6J7CJI3_9ZZZZ</name>
<evidence type="ECO:0000256" key="1">
    <source>
        <dbReference type="ARBA" id="ARBA00012417"/>
    </source>
</evidence>
<evidence type="ECO:0000256" key="2">
    <source>
        <dbReference type="ARBA" id="ARBA00022679"/>
    </source>
</evidence>
<comment type="catalytic activity">
    <reaction evidence="7">
        <text>DNA(n) + a 2'-deoxyribonucleoside 5'-triphosphate = DNA(n+1) + diphosphate</text>
        <dbReference type="Rhea" id="RHEA:22508"/>
        <dbReference type="Rhea" id="RHEA-COMP:17339"/>
        <dbReference type="Rhea" id="RHEA-COMP:17340"/>
        <dbReference type="ChEBI" id="CHEBI:33019"/>
        <dbReference type="ChEBI" id="CHEBI:61560"/>
        <dbReference type="ChEBI" id="CHEBI:173112"/>
        <dbReference type="EC" id="2.7.7.7"/>
    </reaction>
</comment>
<sequence>MADLKPVYLIHGDDHGRIAERRAALRNMAQEQSGASGIELFEGERANPEQVALALSAMTFSIGWRFLIVDGAERWKKDEVTEHLAPALVTMAPETTVAIFAREEGRDKAPKELHDAVMKAGGVIAEERQAKAKDNPKWAIEQAARLGIQLDGAAALALVDCVGASRQRLLRELEKLALLHGAGAPIGVQEVEEAVGGAAEREVWGLVDAVIARDRERALQLYSALRAQGEDVQRLLAPMAGRVREVAAIAERLEAGETPADIKGSVAENRQWMIGKRISDARATDLRSLRRSLMVLAALERATRGGSELQPDTEMTRALLRMAA</sequence>
<evidence type="ECO:0000256" key="3">
    <source>
        <dbReference type="ARBA" id="ARBA00022695"/>
    </source>
</evidence>
<dbReference type="InterPro" id="IPR048466">
    <property type="entry name" value="DNA_pol3_delta-like_C"/>
</dbReference>
<dbReference type="Gene3D" id="1.20.272.10">
    <property type="match status" value="1"/>
</dbReference>
<gene>
    <name evidence="9" type="ORF">UFOPK3423_00043</name>
</gene>
<dbReference type="PANTHER" id="PTHR34388">
    <property type="entry name" value="DNA POLYMERASE III SUBUNIT DELTA"/>
    <property type="match status" value="1"/>
</dbReference>
<dbReference type="SUPFAM" id="SSF52540">
    <property type="entry name" value="P-loop containing nucleoside triphosphate hydrolases"/>
    <property type="match status" value="1"/>
</dbReference>